<keyword evidence="6" id="KW-1185">Reference proteome</keyword>
<dbReference type="InterPro" id="IPR029787">
    <property type="entry name" value="Nucleotide_cyclase"/>
</dbReference>
<dbReference type="SMART" id="SM00267">
    <property type="entry name" value="GGDEF"/>
    <property type="match status" value="1"/>
</dbReference>
<dbReference type="GO" id="GO:0052621">
    <property type="term" value="F:diguanylate cyclase activity"/>
    <property type="evidence" value="ECO:0007669"/>
    <property type="project" value="UniProtKB-EC"/>
</dbReference>
<dbReference type="PANTHER" id="PTHR45138:SF9">
    <property type="entry name" value="DIGUANYLATE CYCLASE DGCM-RELATED"/>
    <property type="match status" value="1"/>
</dbReference>
<dbReference type="RefSeq" id="WP_008593435.1">
    <property type="nucleotide sequence ID" value="NZ_AMRM01000002.1"/>
</dbReference>
<dbReference type="eggNOG" id="COG3706">
    <property type="taxonomic scope" value="Bacteria"/>
</dbReference>
<feature type="transmembrane region" description="Helical" evidence="3">
    <location>
        <begin position="37"/>
        <end position="57"/>
    </location>
</feature>
<evidence type="ECO:0000259" key="4">
    <source>
        <dbReference type="PROSITE" id="PS50887"/>
    </source>
</evidence>
<feature type="transmembrane region" description="Helical" evidence="3">
    <location>
        <begin position="154"/>
        <end position="177"/>
    </location>
</feature>
<dbReference type="OrthoDB" id="9812260at2"/>
<keyword evidence="3" id="KW-0472">Membrane</keyword>
<feature type="transmembrane region" description="Helical" evidence="3">
    <location>
        <begin position="189"/>
        <end position="214"/>
    </location>
</feature>
<feature type="transmembrane region" description="Helical" evidence="3">
    <location>
        <begin position="93"/>
        <end position="112"/>
    </location>
</feature>
<dbReference type="CDD" id="cd01949">
    <property type="entry name" value="GGDEF"/>
    <property type="match status" value="1"/>
</dbReference>
<evidence type="ECO:0000256" key="2">
    <source>
        <dbReference type="ARBA" id="ARBA00034247"/>
    </source>
</evidence>
<dbReference type="GO" id="GO:0043709">
    <property type="term" value="P:cell adhesion involved in single-species biofilm formation"/>
    <property type="evidence" value="ECO:0007669"/>
    <property type="project" value="TreeGrafter"/>
</dbReference>
<dbReference type="PROSITE" id="PS50887">
    <property type="entry name" value="GGDEF"/>
    <property type="match status" value="1"/>
</dbReference>
<feature type="domain" description="GGDEF" evidence="4">
    <location>
        <begin position="252"/>
        <end position="384"/>
    </location>
</feature>
<dbReference type="PANTHER" id="PTHR45138">
    <property type="entry name" value="REGULATORY COMPONENTS OF SENSORY TRANSDUCTION SYSTEM"/>
    <property type="match status" value="1"/>
</dbReference>
<dbReference type="EC" id="2.7.7.65" evidence="1"/>
<protein>
    <recommendedName>
        <fullName evidence="1">diguanylate cyclase</fullName>
        <ecNumber evidence="1">2.7.7.65</ecNumber>
    </recommendedName>
</protein>
<dbReference type="AlphaFoldDB" id="K2LRM7"/>
<dbReference type="Proteomes" id="UP000006786">
    <property type="component" value="Unassembled WGS sequence"/>
</dbReference>
<dbReference type="EMBL" id="AMRM01000002">
    <property type="protein sequence ID" value="EKF20429.1"/>
    <property type="molecule type" value="Genomic_DNA"/>
</dbReference>
<dbReference type="GO" id="GO:0005886">
    <property type="term" value="C:plasma membrane"/>
    <property type="evidence" value="ECO:0007669"/>
    <property type="project" value="TreeGrafter"/>
</dbReference>
<keyword evidence="3" id="KW-1133">Transmembrane helix</keyword>
<feature type="transmembrane region" description="Helical" evidence="3">
    <location>
        <begin position="6"/>
        <end position="30"/>
    </location>
</feature>
<feature type="transmembrane region" description="Helical" evidence="3">
    <location>
        <begin position="63"/>
        <end position="86"/>
    </location>
</feature>
<comment type="catalytic activity">
    <reaction evidence="2">
        <text>2 GTP = 3',3'-c-di-GMP + 2 diphosphate</text>
        <dbReference type="Rhea" id="RHEA:24898"/>
        <dbReference type="ChEBI" id="CHEBI:33019"/>
        <dbReference type="ChEBI" id="CHEBI:37565"/>
        <dbReference type="ChEBI" id="CHEBI:58805"/>
        <dbReference type="EC" id="2.7.7.65"/>
    </reaction>
</comment>
<evidence type="ECO:0000313" key="6">
    <source>
        <dbReference type="Proteomes" id="UP000006786"/>
    </source>
</evidence>
<evidence type="ECO:0000256" key="3">
    <source>
        <dbReference type="SAM" id="Phobius"/>
    </source>
</evidence>
<evidence type="ECO:0000313" key="5">
    <source>
        <dbReference type="EMBL" id="EKF20429.1"/>
    </source>
</evidence>
<dbReference type="SUPFAM" id="SSF55073">
    <property type="entry name" value="Nucleotide cyclase"/>
    <property type="match status" value="1"/>
</dbReference>
<gene>
    <name evidence="5" type="ORF">NA2_01554</name>
</gene>
<reference evidence="5 6" key="1">
    <citation type="journal article" date="2012" name="J. Bacteriol.">
        <title>Genome Sequence of Nitratireductor pacificus Type Strain pht-3B.</title>
        <authorList>
            <person name="Lai Q."/>
            <person name="Li G."/>
            <person name="Shao Z."/>
        </authorList>
    </citation>
    <scope>NUCLEOTIDE SEQUENCE [LARGE SCALE GENOMIC DNA]</scope>
    <source>
        <strain evidence="6">pht-3B</strain>
    </source>
</reference>
<comment type="caution">
    <text evidence="5">The sequence shown here is derived from an EMBL/GenBank/DDBJ whole genome shotgun (WGS) entry which is preliminary data.</text>
</comment>
<proteinExistence type="predicted"/>
<evidence type="ECO:0000256" key="1">
    <source>
        <dbReference type="ARBA" id="ARBA00012528"/>
    </source>
</evidence>
<dbReference type="Pfam" id="PF00990">
    <property type="entry name" value="GGDEF"/>
    <property type="match status" value="1"/>
</dbReference>
<dbReference type="FunFam" id="3.30.70.270:FF:000001">
    <property type="entry name" value="Diguanylate cyclase domain protein"/>
    <property type="match status" value="1"/>
</dbReference>
<dbReference type="GO" id="GO:1902201">
    <property type="term" value="P:negative regulation of bacterial-type flagellum-dependent cell motility"/>
    <property type="evidence" value="ECO:0007669"/>
    <property type="project" value="TreeGrafter"/>
</dbReference>
<name>K2LRM7_9HYPH</name>
<dbReference type="Gene3D" id="3.30.70.270">
    <property type="match status" value="1"/>
</dbReference>
<keyword evidence="3" id="KW-0812">Transmembrane</keyword>
<dbReference type="PATRIC" id="fig|391937.3.peg.322"/>
<feature type="transmembrane region" description="Helical" evidence="3">
    <location>
        <begin position="124"/>
        <end position="142"/>
    </location>
</feature>
<dbReference type="NCBIfam" id="TIGR00254">
    <property type="entry name" value="GGDEF"/>
    <property type="match status" value="1"/>
</dbReference>
<sequence>MEHSTATIITGLIGPATMVVFAAGFVWVWLMERRTRYALLLAFACLFFAGALALQIMSWPADVALNAIVTGVLYTASVLLVCEGILRRSGMKLGAPACIATFAAMTALLWYFSAISPNLLARIYLQNFGYGAILLLTAIRLAPGPRRHQVDQVLFWVLLLFALHFFPRTLLTVGFTVPNGEDGFGDSLFWTLLQLSLAVFGAALALTILAAILTDVMDELRRDRDRDGLTGILNRRGFEEQTGHLLTSRQSAPATLVVCDLDHFKKLNDTHGHSAGDAALTVFGALLRRTARASDVVGRIGGEEFALFLPDTGMDGAFDLAERLRQQLSSASFPFLKDRERLTASFGIATREPGMSLAALLLEADRRLYEAKQAGRNRIVTKDPSLIPATTDLLQFATQTNASDR</sequence>
<dbReference type="InterPro" id="IPR000160">
    <property type="entry name" value="GGDEF_dom"/>
</dbReference>
<accession>K2LRM7</accession>
<dbReference type="InterPro" id="IPR050469">
    <property type="entry name" value="Diguanylate_Cyclase"/>
</dbReference>
<organism evidence="5 6">
    <name type="scientific">Nitratireductor pacificus pht-3B</name>
    <dbReference type="NCBI Taxonomy" id="391937"/>
    <lineage>
        <taxon>Bacteria</taxon>
        <taxon>Pseudomonadati</taxon>
        <taxon>Pseudomonadota</taxon>
        <taxon>Alphaproteobacteria</taxon>
        <taxon>Hyphomicrobiales</taxon>
        <taxon>Phyllobacteriaceae</taxon>
        <taxon>Nitratireductor</taxon>
    </lineage>
</organism>
<dbReference type="STRING" id="391937.NA2_01554"/>
<dbReference type="InterPro" id="IPR043128">
    <property type="entry name" value="Rev_trsase/Diguanyl_cyclase"/>
</dbReference>